<dbReference type="RefSeq" id="WP_112176159.1">
    <property type="nucleotide sequence ID" value="NZ_CAJZAT010000036.1"/>
</dbReference>
<proteinExistence type="predicted"/>
<feature type="transmembrane region" description="Helical" evidence="6">
    <location>
        <begin position="169"/>
        <end position="188"/>
    </location>
</feature>
<feature type="transmembrane region" description="Helical" evidence="6">
    <location>
        <begin position="261"/>
        <end position="282"/>
    </location>
</feature>
<feature type="transmembrane region" description="Helical" evidence="6">
    <location>
        <begin position="222"/>
        <end position="249"/>
    </location>
</feature>
<dbReference type="PROSITE" id="PS50850">
    <property type="entry name" value="MFS"/>
    <property type="match status" value="1"/>
</dbReference>
<protein>
    <submittedName>
        <fullName evidence="8">MFS family arabinose efflux permease</fullName>
    </submittedName>
</protein>
<reference evidence="8 9" key="1">
    <citation type="submission" date="2018-05" db="EMBL/GenBank/DDBJ databases">
        <title>Genomic Encyclopedia of Type Strains, Phase IV (KMG-V): Genome sequencing to study the core and pangenomes of soil and plant-associated prokaryotes.</title>
        <authorList>
            <person name="Whitman W."/>
        </authorList>
    </citation>
    <scope>NUCLEOTIDE SEQUENCE [LARGE SCALE GENOMIC DNA]</scope>
    <source>
        <strain evidence="8 9">SCZa-39</strain>
    </source>
</reference>
<dbReference type="PANTHER" id="PTHR23505">
    <property type="entry name" value="SPINSTER"/>
    <property type="match status" value="1"/>
</dbReference>
<evidence type="ECO:0000313" key="9">
    <source>
        <dbReference type="Proteomes" id="UP000245712"/>
    </source>
</evidence>
<keyword evidence="3 6" id="KW-0812">Transmembrane</keyword>
<evidence type="ECO:0000259" key="7">
    <source>
        <dbReference type="PROSITE" id="PS50850"/>
    </source>
</evidence>
<keyword evidence="9" id="KW-1185">Reference proteome</keyword>
<dbReference type="Gene3D" id="1.20.1250.20">
    <property type="entry name" value="MFS general substrate transporter like domains"/>
    <property type="match status" value="1"/>
</dbReference>
<feature type="transmembrane region" description="Helical" evidence="6">
    <location>
        <begin position="367"/>
        <end position="387"/>
    </location>
</feature>
<dbReference type="CDD" id="cd17328">
    <property type="entry name" value="MFS_spinster_like"/>
    <property type="match status" value="1"/>
</dbReference>
<dbReference type="PANTHER" id="PTHR23505:SF79">
    <property type="entry name" value="PROTEIN SPINSTER"/>
    <property type="match status" value="1"/>
</dbReference>
<dbReference type="Pfam" id="PF07690">
    <property type="entry name" value="MFS_1"/>
    <property type="match status" value="1"/>
</dbReference>
<feature type="transmembrane region" description="Helical" evidence="6">
    <location>
        <begin position="326"/>
        <end position="346"/>
    </location>
</feature>
<accession>A0ABX5KK16</accession>
<feature type="transmembrane region" description="Helical" evidence="6">
    <location>
        <begin position="80"/>
        <end position="99"/>
    </location>
</feature>
<evidence type="ECO:0000256" key="3">
    <source>
        <dbReference type="ARBA" id="ARBA00022692"/>
    </source>
</evidence>
<dbReference type="InterPro" id="IPR036259">
    <property type="entry name" value="MFS_trans_sf"/>
</dbReference>
<feature type="transmembrane region" description="Helical" evidence="6">
    <location>
        <begin position="12"/>
        <end position="35"/>
    </location>
</feature>
<name>A0ABX5KK16_9BURK</name>
<comment type="subcellular location">
    <subcellularLocation>
        <location evidence="1">Membrane</location>
        <topology evidence="1">Multi-pass membrane protein</topology>
    </subcellularLocation>
</comment>
<organism evidence="8 9">
    <name type="scientific">Paraburkholderia unamae</name>
    <dbReference type="NCBI Taxonomy" id="219649"/>
    <lineage>
        <taxon>Bacteria</taxon>
        <taxon>Pseudomonadati</taxon>
        <taxon>Pseudomonadota</taxon>
        <taxon>Betaproteobacteria</taxon>
        <taxon>Burkholderiales</taxon>
        <taxon>Burkholderiaceae</taxon>
        <taxon>Paraburkholderia</taxon>
    </lineage>
</organism>
<sequence length="442" mass="46705">MKSEHSPLRRHSALLLFLVVSIINLIDRQMMGVVLEPVKKEFGVSDLAMGLLTGVAFALVYCVFALPLGRFADRTNRRNLISWSCAAWSVMTLLCGFATNYWTLALGRIGVAVGEAGSASASLTIVADLYPPRQRARALAVFTLGAPIGTLIGLSVGAWIAYYHGWRAAFVWMAVPGLVAALLVRLLAFEPARGGSEGAALNDSGRPEPLRTVLRDAWRSSAFVKIVISGALLGFSGYAFGIWSTAFLVRCHGLTLKDAGAIMGLAAGPGAIIGTLSSGWLTDRLAARDARWQLGVPIVGALLAFPLAVAFALYPSADPWKWGALVVPRVSVFMLGMSIFGMWWMAPSYAAITHIMRPDRRATTLSIYNFGVTAIGAGCGPLAVGALSDALTPAFGENALRWAMVGGAMGYLLAGLVLIGAVRPYARSIAAAVRGPALAARA</sequence>
<comment type="caution">
    <text evidence="8">The sequence shown here is derived from an EMBL/GenBank/DDBJ whole genome shotgun (WGS) entry which is preliminary data.</text>
</comment>
<feature type="domain" description="Major facilitator superfamily (MFS) profile" evidence="7">
    <location>
        <begin position="13"/>
        <end position="432"/>
    </location>
</feature>
<evidence type="ECO:0000256" key="2">
    <source>
        <dbReference type="ARBA" id="ARBA00022448"/>
    </source>
</evidence>
<evidence type="ECO:0000313" key="8">
    <source>
        <dbReference type="EMBL" id="PVX81174.1"/>
    </source>
</evidence>
<dbReference type="EMBL" id="QEOB01000011">
    <property type="protein sequence ID" value="PVX81174.1"/>
    <property type="molecule type" value="Genomic_DNA"/>
</dbReference>
<feature type="transmembrane region" description="Helical" evidence="6">
    <location>
        <begin position="139"/>
        <end position="163"/>
    </location>
</feature>
<feature type="transmembrane region" description="Helical" evidence="6">
    <location>
        <begin position="47"/>
        <end position="68"/>
    </location>
</feature>
<keyword evidence="5 6" id="KW-0472">Membrane</keyword>
<dbReference type="InterPro" id="IPR044770">
    <property type="entry name" value="MFS_spinster-like"/>
</dbReference>
<feature type="transmembrane region" description="Helical" evidence="6">
    <location>
        <begin position="399"/>
        <end position="422"/>
    </location>
</feature>
<dbReference type="InterPro" id="IPR020846">
    <property type="entry name" value="MFS_dom"/>
</dbReference>
<feature type="transmembrane region" description="Helical" evidence="6">
    <location>
        <begin position="105"/>
        <end position="127"/>
    </location>
</feature>
<dbReference type="Proteomes" id="UP000245712">
    <property type="component" value="Unassembled WGS sequence"/>
</dbReference>
<gene>
    <name evidence="8" type="ORF">C7402_11176</name>
</gene>
<feature type="transmembrane region" description="Helical" evidence="6">
    <location>
        <begin position="294"/>
        <end position="314"/>
    </location>
</feature>
<evidence type="ECO:0000256" key="4">
    <source>
        <dbReference type="ARBA" id="ARBA00022989"/>
    </source>
</evidence>
<dbReference type="InterPro" id="IPR011701">
    <property type="entry name" value="MFS"/>
</dbReference>
<dbReference type="SUPFAM" id="SSF103473">
    <property type="entry name" value="MFS general substrate transporter"/>
    <property type="match status" value="1"/>
</dbReference>
<keyword evidence="4 6" id="KW-1133">Transmembrane helix</keyword>
<evidence type="ECO:0000256" key="6">
    <source>
        <dbReference type="SAM" id="Phobius"/>
    </source>
</evidence>
<evidence type="ECO:0000256" key="1">
    <source>
        <dbReference type="ARBA" id="ARBA00004141"/>
    </source>
</evidence>
<keyword evidence="2" id="KW-0813">Transport</keyword>
<evidence type="ECO:0000256" key="5">
    <source>
        <dbReference type="ARBA" id="ARBA00023136"/>
    </source>
</evidence>